<evidence type="ECO:0000256" key="1">
    <source>
        <dbReference type="SAM" id="MobiDB-lite"/>
    </source>
</evidence>
<feature type="compositionally biased region" description="Polar residues" evidence="1">
    <location>
        <begin position="1"/>
        <end position="13"/>
    </location>
</feature>
<feature type="transmembrane region" description="Helical" evidence="2">
    <location>
        <begin position="93"/>
        <end position="119"/>
    </location>
</feature>
<feature type="domain" description="DUF4190" evidence="3">
    <location>
        <begin position="88"/>
        <end position="156"/>
    </location>
</feature>
<keyword evidence="6" id="KW-1185">Reference proteome</keyword>
<keyword evidence="2" id="KW-1133">Transmembrane helix</keyword>
<gene>
    <name evidence="5" type="ORF">GCM10007100_34180</name>
</gene>
<keyword evidence="2" id="KW-0812">Transmembrane</keyword>
<dbReference type="Pfam" id="PF13828">
    <property type="entry name" value="DUF4190"/>
    <property type="match status" value="1"/>
</dbReference>
<reference evidence="5" key="2">
    <citation type="submission" date="2020-09" db="EMBL/GenBank/DDBJ databases">
        <authorList>
            <person name="Sun Q."/>
            <person name="Kim S."/>
        </authorList>
    </citation>
    <scope>NUCLEOTIDE SEQUENCE</scope>
    <source>
        <strain evidence="5">KCTC 12988</strain>
    </source>
</reference>
<evidence type="ECO:0000256" key="2">
    <source>
        <dbReference type="SAM" id="Phobius"/>
    </source>
</evidence>
<evidence type="ECO:0000313" key="5">
    <source>
        <dbReference type="EMBL" id="GHC63783.1"/>
    </source>
</evidence>
<name>A0A918WNN7_9BACT</name>
<dbReference type="Pfam" id="PF14237">
    <property type="entry name" value="GYF_2"/>
    <property type="match status" value="1"/>
</dbReference>
<feature type="region of interest" description="Disordered" evidence="1">
    <location>
        <begin position="1"/>
        <end position="20"/>
    </location>
</feature>
<proteinExistence type="predicted"/>
<accession>A0A918WNN7</accession>
<evidence type="ECO:0000259" key="4">
    <source>
        <dbReference type="Pfam" id="PF14237"/>
    </source>
</evidence>
<dbReference type="RefSeq" id="WP_189572768.1">
    <property type="nucleotide sequence ID" value="NZ_BMXI01000017.1"/>
</dbReference>
<organism evidence="5 6">
    <name type="scientific">Roseibacillus persicicus</name>
    <dbReference type="NCBI Taxonomy" id="454148"/>
    <lineage>
        <taxon>Bacteria</taxon>
        <taxon>Pseudomonadati</taxon>
        <taxon>Verrucomicrobiota</taxon>
        <taxon>Verrucomicrobiia</taxon>
        <taxon>Verrucomicrobiales</taxon>
        <taxon>Verrucomicrobiaceae</taxon>
        <taxon>Roseibacillus</taxon>
    </lineage>
</organism>
<dbReference type="SUPFAM" id="SSF55277">
    <property type="entry name" value="GYF domain"/>
    <property type="match status" value="1"/>
</dbReference>
<dbReference type="InterPro" id="IPR035445">
    <property type="entry name" value="GYF-like_dom_sf"/>
</dbReference>
<dbReference type="InterPro" id="IPR025241">
    <property type="entry name" value="DUF4190"/>
</dbReference>
<reference evidence="5" key="1">
    <citation type="journal article" date="2014" name="Int. J. Syst. Evol. Microbiol.">
        <title>Complete genome sequence of Corynebacterium casei LMG S-19264T (=DSM 44701T), isolated from a smear-ripened cheese.</title>
        <authorList>
            <consortium name="US DOE Joint Genome Institute (JGI-PGF)"/>
            <person name="Walter F."/>
            <person name="Albersmeier A."/>
            <person name="Kalinowski J."/>
            <person name="Ruckert C."/>
        </authorList>
    </citation>
    <scope>NUCLEOTIDE SEQUENCE</scope>
    <source>
        <strain evidence="5">KCTC 12988</strain>
    </source>
</reference>
<evidence type="ECO:0000313" key="6">
    <source>
        <dbReference type="Proteomes" id="UP000644507"/>
    </source>
</evidence>
<dbReference type="InterPro" id="IPR025640">
    <property type="entry name" value="GYF_2"/>
</dbReference>
<feature type="transmembrane region" description="Helical" evidence="2">
    <location>
        <begin position="140"/>
        <end position="167"/>
    </location>
</feature>
<dbReference type="Proteomes" id="UP000644507">
    <property type="component" value="Unassembled WGS sequence"/>
</dbReference>
<comment type="caution">
    <text evidence="5">The sequence shown here is derived from an EMBL/GenBank/DDBJ whole genome shotgun (WGS) entry which is preliminary data.</text>
</comment>
<evidence type="ECO:0008006" key="7">
    <source>
        <dbReference type="Google" id="ProtNLM"/>
    </source>
</evidence>
<evidence type="ECO:0000259" key="3">
    <source>
        <dbReference type="Pfam" id="PF13828"/>
    </source>
</evidence>
<protein>
    <recommendedName>
        <fullName evidence="7">GYF domain-containing protein</fullName>
    </recommendedName>
</protein>
<feature type="domain" description="GYF" evidence="4">
    <location>
        <begin position="2"/>
        <end position="51"/>
    </location>
</feature>
<dbReference type="AlphaFoldDB" id="A0A918WNN7"/>
<dbReference type="EMBL" id="BMXI01000017">
    <property type="protein sequence ID" value="GHC63783.1"/>
    <property type="molecule type" value="Genomic_DNA"/>
</dbReference>
<keyword evidence="2" id="KW-0472">Membrane</keyword>
<sequence length="169" mass="17639">MWYFESNGTQQGPEDSEQIQKRLSNGELSGSTLVWREGMGDWTPLSQVPELNSHTVAPVQAVAGPYAPPQHIQGVPGAAGSMPTSNGMAITSMILAICSVVLTFVCGIGFVLALPAVIFGHIARNQIKSSSNMQTGEGMALAGLIIGYIVLVVMLVMLVAVGVAIGLDS</sequence>